<dbReference type="InterPro" id="IPR016187">
    <property type="entry name" value="CTDL_fold"/>
</dbReference>
<dbReference type="InterPro" id="IPR001304">
    <property type="entry name" value="C-type_lectin-like"/>
</dbReference>
<organism evidence="2 3">
    <name type="scientific">Acrobeloides nanus</name>
    <dbReference type="NCBI Taxonomy" id="290746"/>
    <lineage>
        <taxon>Eukaryota</taxon>
        <taxon>Metazoa</taxon>
        <taxon>Ecdysozoa</taxon>
        <taxon>Nematoda</taxon>
        <taxon>Chromadorea</taxon>
        <taxon>Rhabditida</taxon>
        <taxon>Tylenchina</taxon>
        <taxon>Cephalobomorpha</taxon>
        <taxon>Cephaloboidea</taxon>
        <taxon>Cephalobidae</taxon>
        <taxon>Acrobeloides</taxon>
    </lineage>
</organism>
<evidence type="ECO:0000313" key="3">
    <source>
        <dbReference type="WBParaSite" id="ACRNAN_scaffold16828.g17040.t1"/>
    </source>
</evidence>
<evidence type="ECO:0000259" key="1">
    <source>
        <dbReference type="PROSITE" id="PS50041"/>
    </source>
</evidence>
<feature type="domain" description="C-type lectin" evidence="1">
    <location>
        <begin position="1"/>
        <end position="101"/>
    </location>
</feature>
<dbReference type="InterPro" id="IPR050111">
    <property type="entry name" value="C-type_lectin/snaclec_domain"/>
</dbReference>
<dbReference type="InterPro" id="IPR016186">
    <property type="entry name" value="C-type_lectin-like/link_sf"/>
</dbReference>
<evidence type="ECO:0000313" key="2">
    <source>
        <dbReference type="Proteomes" id="UP000887540"/>
    </source>
</evidence>
<dbReference type="PROSITE" id="PS50041">
    <property type="entry name" value="C_TYPE_LECTIN_2"/>
    <property type="match status" value="1"/>
</dbReference>
<dbReference type="Pfam" id="PF00059">
    <property type="entry name" value="Lectin_C"/>
    <property type="match status" value="1"/>
</dbReference>
<dbReference type="WBParaSite" id="ACRNAN_scaffold16828.g17040.t1">
    <property type="protein sequence ID" value="ACRNAN_scaffold16828.g17040.t1"/>
    <property type="gene ID" value="ACRNAN_scaffold16828.g17040"/>
</dbReference>
<dbReference type="Gene3D" id="3.10.100.10">
    <property type="entry name" value="Mannose-Binding Protein A, subunit A"/>
    <property type="match status" value="2"/>
</dbReference>
<sequence length="121" mass="13741">MNLFAAIETCNSLNSTLASIHGESHNDFLISMARSLRKAANTSFYALWIGFMNYEHAFEYMTGNCQYGWSWSDGSVVDYVIYNQSKVTYNEALQTCSAMNSSLAVLENQDEHQFIKGIHKF</sequence>
<dbReference type="AlphaFoldDB" id="A0A914D0V1"/>
<name>A0A914D0V1_9BILA</name>
<keyword evidence="2" id="KW-1185">Reference proteome</keyword>
<dbReference type="PANTHER" id="PTHR22803">
    <property type="entry name" value="MANNOSE, PHOSPHOLIPASE, LECTIN RECEPTOR RELATED"/>
    <property type="match status" value="1"/>
</dbReference>
<proteinExistence type="predicted"/>
<accession>A0A914D0V1</accession>
<protein>
    <submittedName>
        <fullName evidence="3">C-type lectin domain-containing protein</fullName>
    </submittedName>
</protein>
<dbReference type="SUPFAM" id="SSF56436">
    <property type="entry name" value="C-type lectin-like"/>
    <property type="match status" value="2"/>
</dbReference>
<reference evidence="3" key="1">
    <citation type="submission" date="2022-11" db="UniProtKB">
        <authorList>
            <consortium name="WormBaseParasite"/>
        </authorList>
    </citation>
    <scope>IDENTIFICATION</scope>
</reference>
<dbReference type="Proteomes" id="UP000887540">
    <property type="component" value="Unplaced"/>
</dbReference>